<dbReference type="GO" id="GO:0004674">
    <property type="term" value="F:protein serine/threonine kinase activity"/>
    <property type="evidence" value="ECO:0007669"/>
    <property type="project" value="UniProtKB-KW"/>
</dbReference>
<gene>
    <name evidence="13" type="ORF">TR123046</name>
</gene>
<dbReference type="EMBL" id="GEEE01011915">
    <property type="protein sequence ID" value="JAP51310.1"/>
    <property type="molecule type" value="Transcribed_RNA"/>
</dbReference>
<dbReference type="GO" id="GO:0035556">
    <property type="term" value="P:intracellular signal transduction"/>
    <property type="evidence" value="ECO:0007669"/>
    <property type="project" value="TreeGrafter"/>
</dbReference>
<dbReference type="InterPro" id="IPR050236">
    <property type="entry name" value="Ser_Thr_kinase_AGC"/>
</dbReference>
<accession>A0A0X3PJ13</accession>
<evidence type="ECO:0000256" key="4">
    <source>
        <dbReference type="ARBA" id="ARBA00022679"/>
    </source>
</evidence>
<feature type="compositionally biased region" description="Polar residues" evidence="11">
    <location>
        <begin position="48"/>
        <end position="71"/>
    </location>
</feature>
<feature type="domain" description="Protein kinase" evidence="12">
    <location>
        <begin position="611"/>
        <end position="847"/>
    </location>
</feature>
<evidence type="ECO:0000256" key="9">
    <source>
        <dbReference type="ARBA" id="ARBA00047899"/>
    </source>
</evidence>
<proteinExistence type="predicted"/>
<evidence type="ECO:0000256" key="8">
    <source>
        <dbReference type="ARBA" id="ARBA00033099"/>
    </source>
</evidence>
<comment type="catalytic activity">
    <reaction evidence="10">
        <text>L-seryl-[protein] + ATP = O-phospho-L-seryl-[protein] + ADP + H(+)</text>
        <dbReference type="Rhea" id="RHEA:17989"/>
        <dbReference type="Rhea" id="RHEA-COMP:9863"/>
        <dbReference type="Rhea" id="RHEA-COMP:11604"/>
        <dbReference type="ChEBI" id="CHEBI:15378"/>
        <dbReference type="ChEBI" id="CHEBI:29999"/>
        <dbReference type="ChEBI" id="CHEBI:30616"/>
        <dbReference type="ChEBI" id="CHEBI:83421"/>
        <dbReference type="ChEBI" id="CHEBI:456216"/>
        <dbReference type="EC" id="2.7.11.1"/>
    </reaction>
</comment>
<dbReference type="PANTHER" id="PTHR24356:SF1">
    <property type="entry name" value="SERINE_THREONINE-PROTEIN KINASE GREATWALL"/>
    <property type="match status" value="1"/>
</dbReference>
<evidence type="ECO:0000256" key="7">
    <source>
        <dbReference type="ARBA" id="ARBA00022840"/>
    </source>
</evidence>
<comment type="catalytic activity">
    <reaction evidence="9">
        <text>L-threonyl-[protein] + ATP = O-phospho-L-threonyl-[protein] + ADP + H(+)</text>
        <dbReference type="Rhea" id="RHEA:46608"/>
        <dbReference type="Rhea" id="RHEA-COMP:11060"/>
        <dbReference type="Rhea" id="RHEA-COMP:11605"/>
        <dbReference type="ChEBI" id="CHEBI:15378"/>
        <dbReference type="ChEBI" id="CHEBI:30013"/>
        <dbReference type="ChEBI" id="CHEBI:30616"/>
        <dbReference type="ChEBI" id="CHEBI:61977"/>
        <dbReference type="ChEBI" id="CHEBI:456216"/>
        <dbReference type="EC" id="2.7.11.1"/>
    </reaction>
</comment>
<sequence length="847" mass="95820">MGRFGRKIGTQIRDSVKRIFGQKTLKNRQVAVAQNASAEDNGYEAYGSKQNKWQPRSSRSQRLESVSGSASTLTSMTDHYTFRSQEHEYLVEDLSSIEGSNSLSTKSIKLSVRTNSEGGKNQANLFANAGDISEISDSNNVKKEQPTINIGTESDFKGMKPDKSQKLKAPWLTRRHEEDLPARNDKFDGLKLVKEGTLFARNTLEVGSNCTEDNEAKIENPAPFNCFVRLNKRNDQGLDRPRNSKSFLQDYCRLKTVEMEEAEVEPEVLTGRTNIRTAGSGMSGSQALLSSHKYINLAGQMKIKTLRELNEEVLNLVTKSTSSRHQLQNKFKYGPFWKENETTVATDAKRKTLFRKIQINRCSENFSQKSNRGVFRDLHNSTVDPKDALNAQLPQNKPPIKYGLTASTKLYSHKKPVEAKWSNGRWPKESMQYSDTISRTLMNKLERVKAKDAENVSARKDGSKALQSPLATVVMSQSHNSSSEEVQDFSCEQGFPDLGPSDESQNGKICKILVAEREQTQSHAGRSERSQEVQQRGVGGLLNLCPTGMHEVYTKSKMCVCMHAENLAVLQSMPVISEWHTSEPETILVDGNEVTPRSTFGRRPSLREFELMKPVRIRSGGQGTVAWVQIPETQMQYALKFKSRDDRSTSNWRIERREAKILRNLQYPFVVKTYHIYETETALFMAFEYLEGGCLWNHIARVGTLPECYVTYYAACILTALAYLHDQCIVYRDLKAENIVLDSQHRPKLIDFGMAKFLPSIRKHGDGGELTARSDLTDIESSRRAKENGLHNDDDVELIEVNEPPTRYYFAAYLAPEIYSQPNMVNQFIDSWGLGYIVVEMVLGYGM</sequence>
<dbReference type="PROSITE" id="PS00108">
    <property type="entry name" value="PROTEIN_KINASE_ST"/>
    <property type="match status" value="1"/>
</dbReference>
<dbReference type="Gene3D" id="1.10.510.10">
    <property type="entry name" value="Transferase(Phosphotransferase) domain 1"/>
    <property type="match status" value="1"/>
</dbReference>
<feature type="region of interest" description="Disordered" evidence="11">
    <location>
        <begin position="41"/>
        <end position="71"/>
    </location>
</feature>
<dbReference type="Pfam" id="PF00069">
    <property type="entry name" value="Pkinase"/>
    <property type="match status" value="1"/>
</dbReference>
<dbReference type="GO" id="GO:0005524">
    <property type="term" value="F:ATP binding"/>
    <property type="evidence" value="ECO:0007669"/>
    <property type="project" value="UniProtKB-KW"/>
</dbReference>
<keyword evidence="4" id="KW-0808">Transferase</keyword>
<evidence type="ECO:0000313" key="13">
    <source>
        <dbReference type="EMBL" id="JAP51310.1"/>
    </source>
</evidence>
<keyword evidence="7" id="KW-0067">ATP-binding</keyword>
<evidence type="ECO:0000256" key="5">
    <source>
        <dbReference type="ARBA" id="ARBA00022741"/>
    </source>
</evidence>
<keyword evidence="3" id="KW-0723">Serine/threonine-protein kinase</keyword>
<dbReference type="InterPro" id="IPR000719">
    <property type="entry name" value="Prot_kinase_dom"/>
</dbReference>
<dbReference type="InterPro" id="IPR008271">
    <property type="entry name" value="Ser/Thr_kinase_AS"/>
</dbReference>
<keyword evidence="6" id="KW-0418">Kinase</keyword>
<dbReference type="SMART" id="SM00220">
    <property type="entry name" value="S_TKc"/>
    <property type="match status" value="1"/>
</dbReference>
<evidence type="ECO:0000259" key="12">
    <source>
        <dbReference type="PROSITE" id="PS50011"/>
    </source>
</evidence>
<dbReference type="EC" id="2.7.11.1" evidence="1"/>
<name>A0A0X3PJ13_SCHSO</name>
<evidence type="ECO:0000256" key="6">
    <source>
        <dbReference type="ARBA" id="ARBA00022777"/>
    </source>
</evidence>
<dbReference type="SUPFAM" id="SSF56112">
    <property type="entry name" value="Protein kinase-like (PK-like)"/>
    <property type="match status" value="1"/>
</dbReference>
<evidence type="ECO:0000256" key="1">
    <source>
        <dbReference type="ARBA" id="ARBA00012513"/>
    </source>
</evidence>
<evidence type="ECO:0000256" key="3">
    <source>
        <dbReference type="ARBA" id="ARBA00022527"/>
    </source>
</evidence>
<evidence type="ECO:0000256" key="11">
    <source>
        <dbReference type="SAM" id="MobiDB-lite"/>
    </source>
</evidence>
<protein>
    <recommendedName>
        <fullName evidence="2">Serine/threonine-protein kinase greatwall</fullName>
        <ecNumber evidence="1">2.7.11.1</ecNumber>
    </recommendedName>
    <alternativeName>
        <fullName evidence="8">Microtubule-associated serine/threonine-protein kinase-like</fullName>
    </alternativeName>
</protein>
<keyword evidence="5" id="KW-0547">Nucleotide-binding</keyword>
<dbReference type="InterPro" id="IPR011009">
    <property type="entry name" value="Kinase-like_dom_sf"/>
</dbReference>
<evidence type="ECO:0000256" key="10">
    <source>
        <dbReference type="ARBA" id="ARBA00048679"/>
    </source>
</evidence>
<dbReference type="AlphaFoldDB" id="A0A0X3PJ13"/>
<dbReference type="PANTHER" id="PTHR24356">
    <property type="entry name" value="SERINE/THREONINE-PROTEIN KINASE"/>
    <property type="match status" value="1"/>
</dbReference>
<reference evidence="13" key="1">
    <citation type="submission" date="2016-01" db="EMBL/GenBank/DDBJ databases">
        <title>Reference transcriptome for the parasite Schistocephalus solidus: insights into the molecular evolution of parasitism.</title>
        <authorList>
            <person name="Hebert F.O."/>
            <person name="Grambauer S."/>
            <person name="Barber I."/>
            <person name="Landry C.R."/>
            <person name="Aubin-Horth N."/>
        </authorList>
    </citation>
    <scope>NUCLEOTIDE SEQUENCE</scope>
</reference>
<dbReference type="PROSITE" id="PS50011">
    <property type="entry name" value="PROTEIN_KINASE_DOM"/>
    <property type="match status" value="1"/>
</dbReference>
<organism evidence="13">
    <name type="scientific">Schistocephalus solidus</name>
    <name type="common">Tapeworm</name>
    <dbReference type="NCBI Taxonomy" id="70667"/>
    <lineage>
        <taxon>Eukaryota</taxon>
        <taxon>Metazoa</taxon>
        <taxon>Spiralia</taxon>
        <taxon>Lophotrochozoa</taxon>
        <taxon>Platyhelminthes</taxon>
        <taxon>Cestoda</taxon>
        <taxon>Eucestoda</taxon>
        <taxon>Diphyllobothriidea</taxon>
        <taxon>Diphyllobothriidae</taxon>
        <taxon>Schistocephalus</taxon>
    </lineage>
</organism>
<feature type="region of interest" description="Disordered" evidence="11">
    <location>
        <begin position="478"/>
        <end position="504"/>
    </location>
</feature>
<evidence type="ECO:0000256" key="2">
    <source>
        <dbReference type="ARBA" id="ARBA00022148"/>
    </source>
</evidence>